<feature type="domain" description="Acyl-CoA oxidase/dehydrogenase middle" evidence="2">
    <location>
        <begin position="129"/>
        <end position="221"/>
    </location>
</feature>
<gene>
    <name evidence="4" type="ORF">METZ01_LOCUS426244</name>
</gene>
<feature type="non-terminal residue" evidence="4">
    <location>
        <position position="232"/>
    </location>
</feature>
<organism evidence="4">
    <name type="scientific">marine metagenome</name>
    <dbReference type="NCBI Taxonomy" id="408172"/>
    <lineage>
        <taxon>unclassified sequences</taxon>
        <taxon>metagenomes</taxon>
        <taxon>ecological metagenomes</taxon>
    </lineage>
</organism>
<protein>
    <recommendedName>
        <fullName evidence="5">Acyl-CoA dehydrogenase</fullName>
    </recommendedName>
</protein>
<dbReference type="PANTHER" id="PTHR48083">
    <property type="entry name" value="MEDIUM-CHAIN SPECIFIC ACYL-COA DEHYDROGENASE, MITOCHONDRIAL-RELATED"/>
    <property type="match status" value="1"/>
</dbReference>
<keyword evidence="1" id="KW-0560">Oxidoreductase</keyword>
<dbReference type="PANTHER" id="PTHR48083:SF2">
    <property type="entry name" value="MEDIUM-CHAIN SPECIFIC ACYL-COA DEHYDROGENASE, MITOCHONDRIAL"/>
    <property type="match status" value="1"/>
</dbReference>
<dbReference type="Gene3D" id="2.40.110.10">
    <property type="entry name" value="Butyryl-CoA Dehydrogenase, subunit A, domain 2"/>
    <property type="match status" value="1"/>
</dbReference>
<dbReference type="GO" id="GO:0050660">
    <property type="term" value="F:flavin adenine dinucleotide binding"/>
    <property type="evidence" value="ECO:0007669"/>
    <property type="project" value="InterPro"/>
</dbReference>
<proteinExistence type="predicted"/>
<evidence type="ECO:0000259" key="3">
    <source>
        <dbReference type="Pfam" id="PF02771"/>
    </source>
</evidence>
<dbReference type="Gene3D" id="1.10.540.10">
    <property type="entry name" value="Acyl-CoA dehydrogenase/oxidase, N-terminal domain"/>
    <property type="match status" value="1"/>
</dbReference>
<dbReference type="GO" id="GO:0033539">
    <property type="term" value="P:fatty acid beta-oxidation using acyl-CoA dehydrogenase"/>
    <property type="evidence" value="ECO:0007669"/>
    <property type="project" value="TreeGrafter"/>
</dbReference>
<dbReference type="InterPro" id="IPR050741">
    <property type="entry name" value="Acyl-CoA_dehydrogenase"/>
</dbReference>
<evidence type="ECO:0000256" key="1">
    <source>
        <dbReference type="ARBA" id="ARBA00023002"/>
    </source>
</evidence>
<dbReference type="SUPFAM" id="SSF56645">
    <property type="entry name" value="Acyl-CoA dehydrogenase NM domain-like"/>
    <property type="match status" value="1"/>
</dbReference>
<dbReference type="Pfam" id="PF02771">
    <property type="entry name" value="Acyl-CoA_dh_N"/>
    <property type="match status" value="1"/>
</dbReference>
<feature type="domain" description="Acyl-CoA dehydrogenase/oxidase N-terminal" evidence="3">
    <location>
        <begin position="7"/>
        <end position="125"/>
    </location>
</feature>
<dbReference type="AlphaFoldDB" id="A0A382XRC1"/>
<dbReference type="InterPro" id="IPR013786">
    <property type="entry name" value="AcylCoA_DH/ox_N"/>
</dbReference>
<dbReference type="GO" id="GO:0005737">
    <property type="term" value="C:cytoplasm"/>
    <property type="evidence" value="ECO:0007669"/>
    <property type="project" value="TreeGrafter"/>
</dbReference>
<accession>A0A382XRC1</accession>
<dbReference type="Pfam" id="PF02770">
    <property type="entry name" value="Acyl-CoA_dh_M"/>
    <property type="match status" value="1"/>
</dbReference>
<evidence type="ECO:0008006" key="5">
    <source>
        <dbReference type="Google" id="ProtNLM"/>
    </source>
</evidence>
<evidence type="ECO:0000259" key="2">
    <source>
        <dbReference type="Pfam" id="PF02770"/>
    </source>
</evidence>
<dbReference type="EMBL" id="UINC01169713">
    <property type="protein sequence ID" value="SVD73390.1"/>
    <property type="molecule type" value="Genomic_DNA"/>
</dbReference>
<dbReference type="GO" id="GO:0003995">
    <property type="term" value="F:acyl-CoA dehydrogenase activity"/>
    <property type="evidence" value="ECO:0007669"/>
    <property type="project" value="TreeGrafter"/>
</dbReference>
<dbReference type="InterPro" id="IPR046373">
    <property type="entry name" value="Acyl-CoA_Oxase/DH_mid-dom_sf"/>
</dbReference>
<dbReference type="InterPro" id="IPR037069">
    <property type="entry name" value="AcylCoA_DH/ox_N_sf"/>
</dbReference>
<reference evidence="4" key="1">
    <citation type="submission" date="2018-05" db="EMBL/GenBank/DDBJ databases">
        <authorList>
            <person name="Lanie J.A."/>
            <person name="Ng W.-L."/>
            <person name="Kazmierczak K.M."/>
            <person name="Andrzejewski T.M."/>
            <person name="Davidsen T.M."/>
            <person name="Wayne K.J."/>
            <person name="Tettelin H."/>
            <person name="Glass J.I."/>
            <person name="Rusch D."/>
            <person name="Podicherti R."/>
            <person name="Tsui H.-C.T."/>
            <person name="Winkler M.E."/>
        </authorList>
    </citation>
    <scope>NUCLEOTIDE SEQUENCE</scope>
</reference>
<sequence>MTIDVAEEHRMIIDLVEKFVDNELMPLERAVMEREASGEPVSLIKEEEATLLEKCKKLGLWALDAPEPLGGAELPTTVMLAIQERLRRTVTPFIFPPDSPNLHMLMDVATPEQKEKYMRPYAQGEMKSCIAISEPGAGGDPAQMRTRAVREGGEWVINGRKIWVSNVPSSDFVILMAVTDPDKGARGGITAFVVDKGTAGFNVEREIRMLGGARTYELAIEDLHLKDSQVLG</sequence>
<evidence type="ECO:0000313" key="4">
    <source>
        <dbReference type="EMBL" id="SVD73390.1"/>
    </source>
</evidence>
<dbReference type="InterPro" id="IPR006091">
    <property type="entry name" value="Acyl-CoA_Oxase/DH_mid-dom"/>
</dbReference>
<name>A0A382XRC1_9ZZZZ</name>
<dbReference type="InterPro" id="IPR009100">
    <property type="entry name" value="AcylCoA_DH/oxidase_NM_dom_sf"/>
</dbReference>